<reference evidence="2 3" key="1">
    <citation type="submission" date="2017-09" db="EMBL/GenBank/DDBJ databases">
        <title>A multilocus sequence analysis scheme for characterization of bacteria in the genus Thioclava.</title>
        <authorList>
            <person name="Liu Y."/>
            <person name="Shao Z."/>
        </authorList>
    </citation>
    <scope>NUCLEOTIDE SEQUENCE [LARGE SCALE GENOMIC DNA]</scope>
    <source>
        <strain evidence="2 3">CAU 1312</strain>
    </source>
</reference>
<organism evidence="2 3">
    <name type="scientific">Pseudothioclava arenosa</name>
    <dbReference type="NCBI Taxonomy" id="1795308"/>
    <lineage>
        <taxon>Bacteria</taxon>
        <taxon>Pseudomonadati</taxon>
        <taxon>Pseudomonadota</taxon>
        <taxon>Alphaproteobacteria</taxon>
        <taxon>Rhodobacterales</taxon>
        <taxon>Paracoccaceae</taxon>
        <taxon>Pseudothioclava</taxon>
    </lineage>
</organism>
<accession>A0A2A4CS38</accession>
<comment type="caution">
    <text evidence="2">The sequence shown here is derived from an EMBL/GenBank/DDBJ whole genome shotgun (WGS) entry which is preliminary data.</text>
</comment>
<evidence type="ECO:0000259" key="1">
    <source>
        <dbReference type="Pfam" id="PF09836"/>
    </source>
</evidence>
<dbReference type="AlphaFoldDB" id="A0A2A4CS38"/>
<dbReference type="Pfam" id="PF09836">
    <property type="entry name" value="DUF2063"/>
    <property type="match status" value="1"/>
</dbReference>
<dbReference type="Gene3D" id="1.10.150.690">
    <property type="entry name" value="DUF2063"/>
    <property type="match status" value="1"/>
</dbReference>
<sequence length="283" mass="30328">MTCPPSRFCWRKPGARRRSCGRWGKGSGPMPSHETFLSAFRSGIFGAGLPVGVTARNPDEAERRFAVYRNNVLHSLTEALAARFPVVARLVGAEFFAAMARVFAEAHPPESPMLFDWGGAFPGFLEEFPPVAGLPYLPDVARLERARGRAYHAADAEPLPPAALAEAAGRADRIALGLHPSVALITSGHAIHAIWAGNQPGVTPGPISDRPETVLVLRDRTLEVPVWRLGPGEAAFCAALLARRPLLAAAEAALTTDPQFAPQELLARLQRAGALISIEEDAQ</sequence>
<dbReference type="EMBL" id="NTJD01000003">
    <property type="protein sequence ID" value="PCD77140.1"/>
    <property type="molecule type" value="Genomic_DNA"/>
</dbReference>
<feature type="domain" description="Putative DNA-binding" evidence="1">
    <location>
        <begin position="39"/>
        <end position="125"/>
    </location>
</feature>
<keyword evidence="3" id="KW-1185">Reference proteome</keyword>
<dbReference type="InterPro" id="IPR044922">
    <property type="entry name" value="DUF2063_N_sf"/>
</dbReference>
<proteinExistence type="predicted"/>
<dbReference type="Proteomes" id="UP000243507">
    <property type="component" value="Unassembled WGS sequence"/>
</dbReference>
<name>A0A2A4CS38_9RHOB</name>
<protein>
    <submittedName>
        <fullName evidence="2">DUF2063 domain-containing protein</fullName>
    </submittedName>
</protein>
<evidence type="ECO:0000313" key="2">
    <source>
        <dbReference type="EMBL" id="PCD77140.1"/>
    </source>
</evidence>
<dbReference type="InterPro" id="IPR018640">
    <property type="entry name" value="DUF2063"/>
</dbReference>
<dbReference type="OrthoDB" id="4146344at2"/>
<gene>
    <name evidence="2" type="ORF">CLN94_05045</name>
</gene>
<evidence type="ECO:0000313" key="3">
    <source>
        <dbReference type="Proteomes" id="UP000243507"/>
    </source>
</evidence>